<dbReference type="EMBL" id="JABRWM010000006">
    <property type="protein sequence ID" value="NRF21632.1"/>
    <property type="molecule type" value="Genomic_DNA"/>
</dbReference>
<reference evidence="1" key="1">
    <citation type="submission" date="2019-07" db="EMBL/GenBank/DDBJ databases">
        <title>FDA dAtabase for Regulatory Grade micrObial Sequences (FDA-ARGOS): Supporting development and validation of Infectious Disease Dx tests.</title>
        <authorList>
            <person name="Bachman M."/>
            <person name="Young C."/>
            <person name="Tallon L."/>
            <person name="Sadzewicz L."/>
            <person name="Vavikolanu K."/>
            <person name="Mehta A."/>
            <person name="Aluvathingal J."/>
            <person name="Nadendla S."/>
            <person name="Nandy P."/>
            <person name="Geyer C."/>
            <person name="Yan Y."/>
            <person name="Sichtig H."/>
        </authorList>
    </citation>
    <scope>NUCLEOTIDE SEQUENCE</scope>
    <source>
        <strain evidence="1">FDAARGOS_618</strain>
    </source>
</reference>
<dbReference type="Proteomes" id="UP001155820">
    <property type="component" value="Unassembled WGS sequence"/>
</dbReference>
<name>A0AA44EPC5_9HYPH</name>
<sequence length="431" mass="49225">MSDNPAAFDALRRVAYDFVKHHGKDPVSLEGACRDFMSISKADGSLGDISDVDVKRLIDEVVRWTIRKYNPPKRRPERHREERAATMILAPEFLEIASERYGKATVRNAARVSGQSKSTLARHLARQGISPRREAKIKQLPANTQKLLRILDETFDRRAEGVLLVAELLEAIWEAPTSGLPRSTLASRRKALGTMLTVVAKSNLGYHSVTKGDFVAVRRGRNFRSLSEAVVRIEDDCRKNRFVGVVVPRAVDKALFWDDPYILHMLEILEMSTTEHFYPPERLNSIFFFKRPLIDLTPLMPWLHRAHFSDYSSSIGYNLALLSDRILDPVVRRAASQVSLQLQKLASYCGPFRICVDAFDMVDYILDVMSHAKQYAPGSFCRLSYLRASLENRDETYEELREELRGMLALEQSGEWQAPDEQTLRCYLPEH</sequence>
<accession>A0AA44EPC5</accession>
<comment type="caution">
    <text evidence="1">The sequence shown here is derived from an EMBL/GenBank/DDBJ whole genome shotgun (WGS) entry which is preliminary data.</text>
</comment>
<protein>
    <submittedName>
        <fullName evidence="1">Uncharacterized protein</fullName>
    </submittedName>
</protein>
<evidence type="ECO:0000313" key="1">
    <source>
        <dbReference type="EMBL" id="NRF21632.1"/>
    </source>
</evidence>
<gene>
    <name evidence="1" type="ORF">FOB26_21490</name>
</gene>
<dbReference type="RefSeq" id="WP_172874074.1">
    <property type="nucleotide sequence ID" value="NZ_DAISMG010000002.1"/>
</dbReference>
<evidence type="ECO:0000313" key="2">
    <source>
        <dbReference type="Proteomes" id="UP001155820"/>
    </source>
</evidence>
<organism evidence="1 2">
    <name type="scientific">Agrobacterium pusense</name>
    <dbReference type="NCBI Taxonomy" id="648995"/>
    <lineage>
        <taxon>Bacteria</taxon>
        <taxon>Pseudomonadati</taxon>
        <taxon>Pseudomonadota</taxon>
        <taxon>Alphaproteobacteria</taxon>
        <taxon>Hyphomicrobiales</taxon>
        <taxon>Rhizobiaceae</taxon>
        <taxon>Rhizobium/Agrobacterium group</taxon>
        <taxon>Agrobacterium</taxon>
    </lineage>
</organism>
<proteinExistence type="predicted"/>
<dbReference type="AlphaFoldDB" id="A0AA44EPC5"/>
<keyword evidence="2" id="KW-1185">Reference proteome</keyword>